<evidence type="ECO:0000313" key="3">
    <source>
        <dbReference type="EMBL" id="RKI91353.1"/>
    </source>
</evidence>
<evidence type="ECO:0000259" key="2">
    <source>
        <dbReference type="Pfam" id="PF01757"/>
    </source>
</evidence>
<feature type="transmembrane region" description="Helical" evidence="1">
    <location>
        <begin position="187"/>
        <end position="208"/>
    </location>
</feature>
<keyword evidence="4" id="KW-1185">Reference proteome</keyword>
<gene>
    <name evidence="3" type="ORF">D7V94_10675</name>
</gene>
<dbReference type="Pfam" id="PF01757">
    <property type="entry name" value="Acyl_transf_3"/>
    <property type="match status" value="1"/>
</dbReference>
<accession>A0A3A9AV13</accession>
<evidence type="ECO:0000313" key="4">
    <source>
        <dbReference type="Proteomes" id="UP000280696"/>
    </source>
</evidence>
<keyword evidence="1" id="KW-1133">Transmembrane helix</keyword>
<dbReference type="InterPro" id="IPR002656">
    <property type="entry name" value="Acyl_transf_3_dom"/>
</dbReference>
<dbReference type="PANTHER" id="PTHR37312">
    <property type="entry name" value="MEMBRANE-BOUND ACYLTRANSFERASE YKRP-RELATED"/>
    <property type="match status" value="1"/>
</dbReference>
<protein>
    <recommendedName>
        <fullName evidence="2">Acyltransferase 3 domain-containing protein</fullName>
    </recommendedName>
</protein>
<feature type="transmembrane region" description="Helical" evidence="1">
    <location>
        <begin position="120"/>
        <end position="142"/>
    </location>
</feature>
<comment type="caution">
    <text evidence="3">The sequence shown here is derived from an EMBL/GenBank/DDBJ whole genome shotgun (WGS) entry which is preliminary data.</text>
</comment>
<feature type="transmembrane region" description="Helical" evidence="1">
    <location>
        <begin position="154"/>
        <end position="181"/>
    </location>
</feature>
<feature type="transmembrane region" description="Helical" evidence="1">
    <location>
        <begin position="12"/>
        <end position="32"/>
    </location>
</feature>
<feature type="domain" description="Acyltransferase 3" evidence="2">
    <location>
        <begin position="16"/>
        <end position="180"/>
    </location>
</feature>
<feature type="transmembrane region" description="Helical" evidence="1">
    <location>
        <begin position="68"/>
        <end position="89"/>
    </location>
</feature>
<name>A0A3A9AV13_9FIRM</name>
<dbReference type="OrthoDB" id="6623990at2"/>
<dbReference type="InterPro" id="IPR052734">
    <property type="entry name" value="Nod_factor_acetyltransferase"/>
</dbReference>
<reference evidence="3 4" key="1">
    <citation type="submission" date="2018-09" db="EMBL/GenBank/DDBJ databases">
        <title>Murine metabolic-syndrome-specific gut microbial biobank.</title>
        <authorList>
            <person name="Liu C."/>
        </authorList>
    </citation>
    <scope>NUCLEOTIDE SEQUENCE [LARGE SCALE GENOMIC DNA]</scope>
    <source>
        <strain evidence="3 4">0.1xD8-82</strain>
    </source>
</reference>
<organism evidence="3 4">
    <name type="scientific">Parablautia intestinalis</name>
    <dbReference type="NCBI Taxonomy" id="2320100"/>
    <lineage>
        <taxon>Bacteria</taxon>
        <taxon>Bacillati</taxon>
        <taxon>Bacillota</taxon>
        <taxon>Clostridia</taxon>
        <taxon>Lachnospirales</taxon>
        <taxon>Lachnospiraceae</taxon>
        <taxon>Parablautia</taxon>
    </lineage>
</organism>
<dbReference type="AlphaFoldDB" id="A0A3A9AV13"/>
<feature type="transmembrane region" description="Helical" evidence="1">
    <location>
        <begin position="38"/>
        <end position="56"/>
    </location>
</feature>
<proteinExistence type="predicted"/>
<dbReference type="GO" id="GO:0016747">
    <property type="term" value="F:acyltransferase activity, transferring groups other than amino-acyl groups"/>
    <property type="evidence" value="ECO:0007669"/>
    <property type="project" value="InterPro"/>
</dbReference>
<dbReference type="PANTHER" id="PTHR37312:SF1">
    <property type="entry name" value="MEMBRANE-BOUND ACYLTRANSFERASE YKRP-RELATED"/>
    <property type="match status" value="1"/>
</dbReference>
<keyword evidence="1" id="KW-0472">Membrane</keyword>
<evidence type="ECO:0000256" key="1">
    <source>
        <dbReference type="SAM" id="Phobius"/>
    </source>
</evidence>
<sequence length="223" mass="25848">MEISMEENRQFRILSALGIIFVVAGHLGYHFLDVGGLFPYYSFHVYIFLFVSGYFYREQSEDDIFRYIYRKCITLMVPYFLWNLFYGILARLLHRAGFSLGESLSFKTLFLSPFIDGHQFLYNFSAWFVPALFLVEVINVVMRKVLGVLRLKNEWLILAGCLILNSVFCAGLAFGVVWVGSFANGPVVPYLTVMTGKCFFMILDMYIWPEVRKGANGFICWQE</sequence>
<keyword evidence="1" id="KW-0812">Transmembrane</keyword>
<dbReference type="EMBL" id="RAYQ01000010">
    <property type="protein sequence ID" value="RKI91353.1"/>
    <property type="molecule type" value="Genomic_DNA"/>
</dbReference>
<dbReference type="Proteomes" id="UP000280696">
    <property type="component" value="Unassembled WGS sequence"/>
</dbReference>